<dbReference type="InterPro" id="IPR000160">
    <property type="entry name" value="GGDEF_dom"/>
</dbReference>
<accession>A0ABR6WYP4</accession>
<dbReference type="PANTHER" id="PTHR45138">
    <property type="entry name" value="REGULATORY COMPONENTS OF SENSORY TRANSDUCTION SYSTEM"/>
    <property type="match status" value="1"/>
</dbReference>
<dbReference type="SUPFAM" id="SSF55073">
    <property type="entry name" value="Nucleotide cyclase"/>
    <property type="match status" value="1"/>
</dbReference>
<dbReference type="EMBL" id="WJBC01000050">
    <property type="protein sequence ID" value="MBC3805680.1"/>
    <property type="molecule type" value="Genomic_DNA"/>
</dbReference>
<comment type="caution">
    <text evidence="2">The sequence shown here is derived from an EMBL/GenBank/DDBJ whole genome shotgun (WGS) entry which is preliminary data.</text>
</comment>
<dbReference type="Gene3D" id="3.30.70.270">
    <property type="match status" value="1"/>
</dbReference>
<gene>
    <name evidence="2" type="ORF">GH808_14825</name>
</gene>
<feature type="domain" description="GGDEF" evidence="1">
    <location>
        <begin position="373"/>
        <end position="502"/>
    </location>
</feature>
<evidence type="ECO:0000259" key="1">
    <source>
        <dbReference type="PROSITE" id="PS50887"/>
    </source>
</evidence>
<dbReference type="SMART" id="SM00267">
    <property type="entry name" value="GGDEF"/>
    <property type="match status" value="1"/>
</dbReference>
<dbReference type="RefSeq" id="WP_186843566.1">
    <property type="nucleotide sequence ID" value="NZ_WJBC01000050.1"/>
</dbReference>
<dbReference type="InterPro" id="IPR029787">
    <property type="entry name" value="Nucleotide_cyclase"/>
</dbReference>
<dbReference type="PANTHER" id="PTHR45138:SF9">
    <property type="entry name" value="DIGUANYLATE CYCLASE DGCM-RELATED"/>
    <property type="match status" value="1"/>
</dbReference>
<name>A0ABR6WYP4_9FIRM</name>
<dbReference type="InterPro" id="IPR043128">
    <property type="entry name" value="Rev_trsase/Diguanyl_cyclase"/>
</dbReference>
<evidence type="ECO:0000313" key="3">
    <source>
        <dbReference type="Proteomes" id="UP000603234"/>
    </source>
</evidence>
<dbReference type="NCBIfam" id="TIGR00254">
    <property type="entry name" value="GGDEF"/>
    <property type="match status" value="1"/>
</dbReference>
<keyword evidence="3" id="KW-1185">Reference proteome</keyword>
<dbReference type="Pfam" id="PF00990">
    <property type="entry name" value="GGDEF"/>
    <property type="match status" value="1"/>
</dbReference>
<organism evidence="2 3">
    <name type="scientific">Acetobacterium fimetarium</name>
    <dbReference type="NCBI Taxonomy" id="52691"/>
    <lineage>
        <taxon>Bacteria</taxon>
        <taxon>Bacillati</taxon>
        <taxon>Bacillota</taxon>
        <taxon>Clostridia</taxon>
        <taxon>Eubacteriales</taxon>
        <taxon>Eubacteriaceae</taxon>
        <taxon>Acetobacterium</taxon>
    </lineage>
</organism>
<evidence type="ECO:0000313" key="2">
    <source>
        <dbReference type="EMBL" id="MBC3805680.1"/>
    </source>
</evidence>
<dbReference type="InterPro" id="IPR050469">
    <property type="entry name" value="Diguanylate_Cyclase"/>
</dbReference>
<dbReference type="CDD" id="cd01949">
    <property type="entry name" value="GGDEF"/>
    <property type="match status" value="1"/>
</dbReference>
<sequence length="502" mass="58086">MTTKINLYVCENYAPEFKSICEEKGWTEVGVIPFPSMCVNKRKKEDVSKLLSENSMISNENVVLCSKYCDILTLIPPGTDIEVHSANYCFTHLASDPFINYVLAKDGYIIGSGWLKDWRDRIAEAGFDQETAINFYHDFCKELVFFDAGIYKDAKKDLEELSQFLKLPYIVVPVELECMRMLIDKVVSQRRLHTKNTDNSREIAEIQTQCAEYAAIFDLMGRIADYTNKRNVIEKVKEIFLIVFGAQQFKYWNNEYEKDSLPTDIKSLFLNEEQAYIFSKEQNRFCIKIKWHDILYGAVDVSGFLFPGYIEKYLNFAIEIAKICGLVFSNSEQYEKILKSEQELRYSGTHDALTKLYNRTYINEIIESQAPTHPFTVFMFDIDRLKYVNDHFGHAEGDKLIIAVSAVLKKCLRENDILARIGGDEFVAILPETNAEAAEIIKDRILQQIEIYNTKKQEEHLMISFSIGYAVGETPEDETEKLMRKADDMMYIDKQSKSLLNK</sequence>
<proteinExistence type="predicted"/>
<protein>
    <submittedName>
        <fullName evidence="2">Diguanylate cyclase</fullName>
    </submittedName>
</protein>
<dbReference type="Proteomes" id="UP000603234">
    <property type="component" value="Unassembled WGS sequence"/>
</dbReference>
<reference evidence="2 3" key="1">
    <citation type="journal article" date="2020" name="mSystems">
        <title>Defining Genomic and Predicted Metabolic Features of the Acetobacterium Genus.</title>
        <authorList>
            <person name="Ross D.E."/>
            <person name="Marshall C.W."/>
            <person name="Gulliver D."/>
            <person name="May H.D."/>
            <person name="Norman R.S."/>
        </authorList>
    </citation>
    <scope>NUCLEOTIDE SEQUENCE [LARGE SCALE GENOMIC DNA]</scope>
    <source>
        <strain evidence="2 3">DSM 8238</strain>
    </source>
</reference>
<dbReference type="PROSITE" id="PS50887">
    <property type="entry name" value="GGDEF"/>
    <property type="match status" value="1"/>
</dbReference>